<evidence type="ECO:0000313" key="4">
    <source>
        <dbReference type="Proteomes" id="UP001472866"/>
    </source>
</evidence>
<dbReference type="Proteomes" id="UP001472866">
    <property type="component" value="Chromosome 04"/>
</dbReference>
<keyword evidence="2" id="KW-1133">Transmembrane helix</keyword>
<proteinExistence type="predicted"/>
<keyword evidence="4" id="KW-1185">Reference proteome</keyword>
<gene>
    <name evidence="3" type="ORF">HKI87_04g33140</name>
</gene>
<feature type="compositionally biased region" description="Basic residues" evidence="1">
    <location>
        <begin position="26"/>
        <end position="39"/>
    </location>
</feature>
<evidence type="ECO:0000313" key="3">
    <source>
        <dbReference type="EMBL" id="WZN61779.1"/>
    </source>
</evidence>
<keyword evidence="2" id="KW-0472">Membrane</keyword>
<organism evidence="3 4">
    <name type="scientific">Chloropicon roscoffensis</name>
    <dbReference type="NCBI Taxonomy" id="1461544"/>
    <lineage>
        <taxon>Eukaryota</taxon>
        <taxon>Viridiplantae</taxon>
        <taxon>Chlorophyta</taxon>
        <taxon>Chloropicophyceae</taxon>
        <taxon>Chloropicales</taxon>
        <taxon>Chloropicaceae</taxon>
        <taxon>Chloropicon</taxon>
    </lineage>
</organism>
<evidence type="ECO:0000256" key="2">
    <source>
        <dbReference type="SAM" id="Phobius"/>
    </source>
</evidence>
<feature type="region of interest" description="Disordered" evidence="1">
    <location>
        <begin position="1"/>
        <end position="68"/>
    </location>
</feature>
<feature type="transmembrane region" description="Helical" evidence="2">
    <location>
        <begin position="142"/>
        <end position="161"/>
    </location>
</feature>
<dbReference type="EMBL" id="CP151504">
    <property type="protein sequence ID" value="WZN61779.1"/>
    <property type="molecule type" value="Genomic_DNA"/>
</dbReference>
<reference evidence="3 4" key="1">
    <citation type="submission" date="2024-03" db="EMBL/GenBank/DDBJ databases">
        <title>Complete genome sequence of the green alga Chloropicon roscoffensis RCC1871.</title>
        <authorList>
            <person name="Lemieux C."/>
            <person name="Pombert J.-F."/>
            <person name="Otis C."/>
            <person name="Turmel M."/>
        </authorList>
    </citation>
    <scope>NUCLEOTIDE SEQUENCE [LARGE SCALE GENOMIC DNA]</scope>
    <source>
        <strain evidence="3 4">RCC1871</strain>
    </source>
</reference>
<keyword evidence="2" id="KW-0812">Transmembrane</keyword>
<dbReference type="AlphaFoldDB" id="A0AAX4P7B5"/>
<name>A0AAX4P7B5_9CHLO</name>
<accession>A0AAX4P7B5</accession>
<sequence length="165" mass="16370">MDAKKGDAGGGGVKSLFSRKAGGGGGKKKRSRGSSKKGNKGSTRVLPVPAAAPADEGEGNGPVGGAYNPILQGGKISPHFQLPLDSRGAYLVLPAEQLEASFDDATGNRDGSKGGALSALTDPRALFQGAGRVAAVVESVPLVAGTFAVMCAGAVAGFLGYSKRA</sequence>
<evidence type="ECO:0000256" key="1">
    <source>
        <dbReference type="SAM" id="MobiDB-lite"/>
    </source>
</evidence>
<protein>
    <submittedName>
        <fullName evidence="3">Uncharacterized protein</fullName>
    </submittedName>
</protein>